<feature type="domain" description="SIS" evidence="5">
    <location>
        <begin position="131"/>
        <end position="270"/>
    </location>
</feature>
<dbReference type="Gene3D" id="3.40.50.10490">
    <property type="entry name" value="Glucose-6-phosphate isomerase like protein, domain 1"/>
    <property type="match status" value="1"/>
</dbReference>
<dbReference type="InterPro" id="IPR000281">
    <property type="entry name" value="HTH_RpiR"/>
</dbReference>
<protein>
    <submittedName>
        <fullName evidence="6">MurR/RpiR family transcriptional regulator</fullName>
    </submittedName>
</protein>
<proteinExistence type="predicted"/>
<evidence type="ECO:0000256" key="3">
    <source>
        <dbReference type="ARBA" id="ARBA00023163"/>
    </source>
</evidence>
<dbReference type="Proteomes" id="UP000886814">
    <property type="component" value="Unassembled WGS sequence"/>
</dbReference>
<evidence type="ECO:0000259" key="5">
    <source>
        <dbReference type="PROSITE" id="PS51464"/>
    </source>
</evidence>
<dbReference type="InterPro" id="IPR036388">
    <property type="entry name" value="WH-like_DNA-bd_sf"/>
</dbReference>
<evidence type="ECO:0000256" key="2">
    <source>
        <dbReference type="ARBA" id="ARBA00023125"/>
    </source>
</evidence>
<dbReference type="InterPro" id="IPR001347">
    <property type="entry name" value="SIS_dom"/>
</dbReference>
<keyword evidence="2" id="KW-0238">DNA-binding</keyword>
<dbReference type="InterPro" id="IPR047640">
    <property type="entry name" value="RpiR-like"/>
</dbReference>
<dbReference type="GO" id="GO:0003700">
    <property type="term" value="F:DNA-binding transcription factor activity"/>
    <property type="evidence" value="ECO:0007669"/>
    <property type="project" value="InterPro"/>
</dbReference>
<sequence length="295" mass="33223">MKNNKVKIKIQQIYAGLRPSEQKVADYILSYEGKASRLLMETLALETGVSQPTVIRFVKAAGFEGFKDFKYALVREEAKEQPEDNEKIGLYGFPLSKKDRLEDIPGKIVTTSVEMLDETLKNISMKEYRRAVEAVLKAENIVIYSVENSVCTANDLLTKLTYLGLNCRIYGDYYLQNVSAVNLTRKDLAIGISYSGCSRHTVEMLALARKAGATTLAMTNFENSLISKYADILLCASNRQFFYGDTIFSRISQLALVDMIYAGVLNRDYDRFARKLNKTSAIVAKRAYGEDEEVL</sequence>
<dbReference type="PANTHER" id="PTHR30514:SF1">
    <property type="entry name" value="HTH-TYPE TRANSCRIPTIONAL REGULATOR HEXR-RELATED"/>
    <property type="match status" value="1"/>
</dbReference>
<feature type="domain" description="HTH rpiR-type" evidence="4">
    <location>
        <begin position="4"/>
        <end position="80"/>
    </location>
</feature>
<evidence type="ECO:0000256" key="1">
    <source>
        <dbReference type="ARBA" id="ARBA00023015"/>
    </source>
</evidence>
<comment type="caution">
    <text evidence="6">The sequence shown here is derived from an EMBL/GenBank/DDBJ whole genome shotgun (WGS) entry which is preliminary data.</text>
</comment>
<dbReference type="GO" id="GO:0097367">
    <property type="term" value="F:carbohydrate derivative binding"/>
    <property type="evidence" value="ECO:0007669"/>
    <property type="project" value="InterPro"/>
</dbReference>
<dbReference type="Pfam" id="PF01418">
    <property type="entry name" value="HTH_6"/>
    <property type="match status" value="1"/>
</dbReference>
<keyword evidence="1" id="KW-0805">Transcription regulation</keyword>
<dbReference type="PROSITE" id="PS51071">
    <property type="entry name" value="HTH_RPIR"/>
    <property type="match status" value="1"/>
</dbReference>
<dbReference type="SUPFAM" id="SSF53697">
    <property type="entry name" value="SIS domain"/>
    <property type="match status" value="1"/>
</dbReference>
<dbReference type="Gene3D" id="1.10.10.10">
    <property type="entry name" value="Winged helix-like DNA-binding domain superfamily/Winged helix DNA-binding domain"/>
    <property type="match status" value="1"/>
</dbReference>
<reference evidence="6" key="2">
    <citation type="submission" date="2021-04" db="EMBL/GenBank/DDBJ databases">
        <authorList>
            <person name="Gilroy R."/>
        </authorList>
    </citation>
    <scope>NUCLEOTIDE SEQUENCE</scope>
    <source>
        <strain evidence="6">CHK195-9823</strain>
    </source>
</reference>
<keyword evidence="3" id="KW-0804">Transcription</keyword>
<dbReference type="PROSITE" id="PS51464">
    <property type="entry name" value="SIS"/>
    <property type="match status" value="1"/>
</dbReference>
<name>A0A9D1PFC1_9FIRM</name>
<dbReference type="PANTHER" id="PTHR30514">
    <property type="entry name" value="GLUCOKINASE"/>
    <property type="match status" value="1"/>
</dbReference>
<dbReference type="GO" id="GO:0003677">
    <property type="term" value="F:DNA binding"/>
    <property type="evidence" value="ECO:0007669"/>
    <property type="project" value="UniProtKB-KW"/>
</dbReference>
<evidence type="ECO:0000259" key="4">
    <source>
        <dbReference type="PROSITE" id="PS51071"/>
    </source>
</evidence>
<organism evidence="6 7">
    <name type="scientific">Candidatus Blautia stercorigallinarum</name>
    <dbReference type="NCBI Taxonomy" id="2838501"/>
    <lineage>
        <taxon>Bacteria</taxon>
        <taxon>Bacillati</taxon>
        <taxon>Bacillota</taxon>
        <taxon>Clostridia</taxon>
        <taxon>Lachnospirales</taxon>
        <taxon>Lachnospiraceae</taxon>
        <taxon>Blautia</taxon>
    </lineage>
</organism>
<dbReference type="CDD" id="cd05013">
    <property type="entry name" value="SIS_RpiR"/>
    <property type="match status" value="1"/>
</dbReference>
<dbReference type="InterPro" id="IPR046348">
    <property type="entry name" value="SIS_dom_sf"/>
</dbReference>
<reference evidence="6" key="1">
    <citation type="journal article" date="2021" name="PeerJ">
        <title>Extensive microbial diversity within the chicken gut microbiome revealed by metagenomics and culture.</title>
        <authorList>
            <person name="Gilroy R."/>
            <person name="Ravi A."/>
            <person name="Getino M."/>
            <person name="Pursley I."/>
            <person name="Horton D.L."/>
            <person name="Alikhan N.F."/>
            <person name="Baker D."/>
            <person name="Gharbi K."/>
            <person name="Hall N."/>
            <person name="Watson M."/>
            <person name="Adriaenssens E.M."/>
            <person name="Foster-Nyarko E."/>
            <person name="Jarju S."/>
            <person name="Secka A."/>
            <person name="Antonio M."/>
            <person name="Oren A."/>
            <person name="Chaudhuri R.R."/>
            <person name="La Ragione R."/>
            <person name="Hildebrand F."/>
            <person name="Pallen M.J."/>
        </authorList>
    </citation>
    <scope>NUCLEOTIDE SEQUENCE</scope>
    <source>
        <strain evidence="6">CHK195-9823</strain>
    </source>
</reference>
<evidence type="ECO:0000313" key="7">
    <source>
        <dbReference type="Proteomes" id="UP000886814"/>
    </source>
</evidence>
<accession>A0A9D1PFC1</accession>
<evidence type="ECO:0000313" key="6">
    <source>
        <dbReference type="EMBL" id="HIV39297.1"/>
    </source>
</evidence>
<gene>
    <name evidence="6" type="ORF">H9747_09940</name>
</gene>
<dbReference type="EMBL" id="DXIQ01000063">
    <property type="protein sequence ID" value="HIV39297.1"/>
    <property type="molecule type" value="Genomic_DNA"/>
</dbReference>
<dbReference type="SUPFAM" id="SSF46689">
    <property type="entry name" value="Homeodomain-like"/>
    <property type="match status" value="1"/>
</dbReference>
<dbReference type="AlphaFoldDB" id="A0A9D1PFC1"/>
<dbReference type="Pfam" id="PF01380">
    <property type="entry name" value="SIS"/>
    <property type="match status" value="1"/>
</dbReference>
<dbReference type="InterPro" id="IPR035472">
    <property type="entry name" value="RpiR-like_SIS"/>
</dbReference>
<dbReference type="GO" id="GO:1901135">
    <property type="term" value="P:carbohydrate derivative metabolic process"/>
    <property type="evidence" value="ECO:0007669"/>
    <property type="project" value="InterPro"/>
</dbReference>
<dbReference type="InterPro" id="IPR009057">
    <property type="entry name" value="Homeodomain-like_sf"/>
</dbReference>